<organism evidence="2 3">
    <name type="scientific">Roseofilum acuticapitatum BLCC-M154</name>
    <dbReference type="NCBI Taxonomy" id="3022444"/>
    <lineage>
        <taxon>Bacteria</taxon>
        <taxon>Bacillati</taxon>
        <taxon>Cyanobacteriota</taxon>
        <taxon>Cyanophyceae</taxon>
        <taxon>Desertifilales</taxon>
        <taxon>Desertifilaceae</taxon>
        <taxon>Roseofilum</taxon>
        <taxon>Roseofilum acuticapitatum</taxon>
    </lineage>
</organism>
<comment type="caution">
    <text evidence="2">The sequence shown here is derived from an EMBL/GenBank/DDBJ whole genome shotgun (WGS) entry which is preliminary data.</text>
</comment>
<accession>A0ABT7APY5</accession>
<evidence type="ECO:0000313" key="2">
    <source>
        <dbReference type="EMBL" id="MDJ1168963.1"/>
    </source>
</evidence>
<sequence>MINLLHTIRKTKKILFALVSLLTLTLILITSLPSHGLIPDFAYIVKFQGSRLTLGAGNSRNRQPVQLQDRLESNRILYVPGDNQHWANLAFITNSPIDSTGLMVTAGPHRSATQWSFPCTARGHFTIGWQRGGDRGCEPGIRVQSSGSATSQLLTRKALTAQSTNEVVVVPTPGESLLQTSDSSTGVVVDVLIGDVQVQSDRYPQGRLIRAGQRYAYPEDTVTPIDSNAILNSPELRNFRNPNNWTSPDLPDRAASSIVSQLTELETALRQLPQQTASQSTPTQASNQPQTTTQSALGNQWALMYDVFVSSQLTNDCHQAGGLAALTLINSSLTGYTGSLSIPNKTWTLNEPSIHSDQINGSINGDQVQLRFTDTMDYPYYSIDYILNGSINNQGFFEGTGRVSGGGCEGRTFYFRLMKKEQVVEYLQRS</sequence>
<dbReference type="RefSeq" id="WP_283752727.1">
    <property type="nucleotide sequence ID" value="NZ_JAQOSP010000041.1"/>
</dbReference>
<feature type="region of interest" description="Disordered" evidence="1">
    <location>
        <begin position="273"/>
        <end position="293"/>
    </location>
</feature>
<dbReference type="Proteomes" id="UP001235303">
    <property type="component" value="Unassembled WGS sequence"/>
</dbReference>
<evidence type="ECO:0000313" key="3">
    <source>
        <dbReference type="Proteomes" id="UP001235303"/>
    </source>
</evidence>
<dbReference type="EMBL" id="JAQOSP010000041">
    <property type="protein sequence ID" value="MDJ1168963.1"/>
    <property type="molecule type" value="Genomic_DNA"/>
</dbReference>
<keyword evidence="3" id="KW-1185">Reference proteome</keyword>
<protein>
    <submittedName>
        <fullName evidence="2">Uncharacterized protein</fullName>
    </submittedName>
</protein>
<name>A0ABT7APY5_9CYAN</name>
<reference evidence="2 3" key="1">
    <citation type="submission" date="2023-01" db="EMBL/GenBank/DDBJ databases">
        <title>Novel diversity within Roseofilum (Cyanobacteria; Desertifilaceae) from marine benthic mats with descriptions of four novel species.</title>
        <authorList>
            <person name="Wang Y."/>
            <person name="Berthold D.E."/>
            <person name="Hu J."/>
            <person name="Lefler F.W."/>
            <person name="Laughinghouse H.D. IV."/>
        </authorList>
    </citation>
    <scope>NUCLEOTIDE SEQUENCE [LARGE SCALE GENOMIC DNA]</scope>
    <source>
        <strain evidence="2 3">BLCC-M154</strain>
    </source>
</reference>
<proteinExistence type="predicted"/>
<gene>
    <name evidence="2" type="ORF">PMG71_05950</name>
</gene>
<evidence type="ECO:0000256" key="1">
    <source>
        <dbReference type="SAM" id="MobiDB-lite"/>
    </source>
</evidence>